<reference evidence="4 5" key="1">
    <citation type="submission" date="2016-02" db="EMBL/GenBank/DDBJ databases">
        <title>Genome analysis of coral dinoflagellate symbionts highlights evolutionary adaptations to a symbiotic lifestyle.</title>
        <authorList>
            <person name="Aranda M."/>
            <person name="Li Y."/>
            <person name="Liew Y.J."/>
            <person name="Baumgarten S."/>
            <person name="Simakov O."/>
            <person name="Wilson M."/>
            <person name="Piel J."/>
            <person name="Ashoor H."/>
            <person name="Bougouffa S."/>
            <person name="Bajic V.B."/>
            <person name="Ryu T."/>
            <person name="Ravasi T."/>
            <person name="Bayer T."/>
            <person name="Micklem G."/>
            <person name="Kim H."/>
            <person name="Bhak J."/>
            <person name="Lajeunesse T.C."/>
            <person name="Voolstra C.R."/>
        </authorList>
    </citation>
    <scope>NUCLEOTIDE SEQUENCE [LARGE SCALE GENOMIC DNA]</scope>
    <source>
        <strain evidence="4 5">CCMP2467</strain>
    </source>
</reference>
<comment type="caution">
    <text evidence="4">The sequence shown here is derived from an EMBL/GenBank/DDBJ whole genome shotgun (WGS) entry which is preliminary data.</text>
</comment>
<gene>
    <name evidence="4" type="ORF">AK812_SmicGene6582</name>
</gene>
<feature type="signal peptide" evidence="3">
    <location>
        <begin position="1"/>
        <end position="23"/>
    </location>
</feature>
<keyword evidence="2" id="KW-1133">Transmembrane helix</keyword>
<name>A0A1Q9ER03_SYMMI</name>
<feature type="compositionally biased region" description="Polar residues" evidence="1">
    <location>
        <begin position="555"/>
        <end position="586"/>
    </location>
</feature>
<dbReference type="Proteomes" id="UP000186817">
    <property type="component" value="Unassembled WGS sequence"/>
</dbReference>
<evidence type="ECO:0000313" key="5">
    <source>
        <dbReference type="Proteomes" id="UP000186817"/>
    </source>
</evidence>
<evidence type="ECO:0000256" key="3">
    <source>
        <dbReference type="SAM" id="SignalP"/>
    </source>
</evidence>
<keyword evidence="2" id="KW-0812">Transmembrane</keyword>
<keyword evidence="3" id="KW-0732">Signal</keyword>
<feature type="transmembrane region" description="Helical" evidence="2">
    <location>
        <begin position="198"/>
        <end position="219"/>
    </location>
</feature>
<organism evidence="4 5">
    <name type="scientific">Symbiodinium microadriaticum</name>
    <name type="common">Dinoflagellate</name>
    <name type="synonym">Zooxanthella microadriatica</name>
    <dbReference type="NCBI Taxonomy" id="2951"/>
    <lineage>
        <taxon>Eukaryota</taxon>
        <taxon>Sar</taxon>
        <taxon>Alveolata</taxon>
        <taxon>Dinophyceae</taxon>
        <taxon>Suessiales</taxon>
        <taxon>Symbiodiniaceae</taxon>
        <taxon>Symbiodinium</taxon>
    </lineage>
</organism>
<dbReference type="PROSITE" id="PS51257">
    <property type="entry name" value="PROKAR_LIPOPROTEIN"/>
    <property type="match status" value="1"/>
</dbReference>
<evidence type="ECO:0000256" key="2">
    <source>
        <dbReference type="SAM" id="Phobius"/>
    </source>
</evidence>
<keyword evidence="5" id="KW-1185">Reference proteome</keyword>
<feature type="transmembrane region" description="Helical" evidence="2">
    <location>
        <begin position="225"/>
        <end position="244"/>
    </location>
</feature>
<feature type="compositionally biased region" description="Basic and acidic residues" evidence="1">
    <location>
        <begin position="502"/>
        <end position="538"/>
    </location>
</feature>
<feature type="chain" id="PRO_5012819320" evidence="3">
    <location>
        <begin position="24"/>
        <end position="700"/>
    </location>
</feature>
<feature type="transmembrane region" description="Helical" evidence="2">
    <location>
        <begin position="256"/>
        <end position="272"/>
    </location>
</feature>
<feature type="transmembrane region" description="Helical" evidence="2">
    <location>
        <begin position="33"/>
        <end position="57"/>
    </location>
</feature>
<accession>A0A1Q9ER03</accession>
<feature type="region of interest" description="Disordered" evidence="1">
    <location>
        <begin position="488"/>
        <end position="604"/>
    </location>
</feature>
<protein>
    <submittedName>
        <fullName evidence="4">Uncharacterized protein</fullName>
    </submittedName>
</protein>
<dbReference type="OrthoDB" id="438087at2759"/>
<dbReference type="AlphaFoldDB" id="A0A1Q9ER03"/>
<feature type="compositionally biased region" description="Basic and acidic residues" evidence="1">
    <location>
        <begin position="545"/>
        <end position="554"/>
    </location>
</feature>
<dbReference type="EMBL" id="LSRX01000090">
    <property type="protein sequence ID" value="OLQ09808.1"/>
    <property type="molecule type" value="Genomic_DNA"/>
</dbReference>
<evidence type="ECO:0000313" key="4">
    <source>
        <dbReference type="EMBL" id="OLQ09808.1"/>
    </source>
</evidence>
<evidence type="ECO:0000256" key="1">
    <source>
        <dbReference type="SAM" id="MobiDB-lite"/>
    </source>
</evidence>
<keyword evidence="2" id="KW-0472">Membrane</keyword>
<sequence>MSLRTASWSVLMLGVCSCTLVHGNRNSELWKWGQISVVMDAFGGLTVISGCCFAYLMVTGRHHWKATEAALFAFSAFFAGRLATNIFRESLQTVFNFVPLVTTPFVFWAMECDRLLGIEAAKQAKQLREGFTGHMRDATTSNPADGERIRNTIDQSGAEAAVNEAVAVLLRMSLSTPELRLATSFSGSLGNVSNWSRGIFAIVVTVWVSAAFNSALWRIEPGFQWIPFAVAAEALIVVIGFPLLPRDRRPFAERTQWGLLLSIPGYLGIIGGPWHDAVLYGIVGPLMMLVALAGPSRTSRIPVLGPMLVRALFGRNPFKCSVPDRPGAFAGQLAKPADDIGMLEVGESEVKALTEEIVEEVEKQANVYLFVRDDVSQQQYKYGDKIEFLWVQEGQSEASGKWSDGTFIRRCVGEGNEVKVRYEHQQKNFETVVPLKHVRPEQSQRPKPAIFIYCRERSSVRSGLLLAQRTLQARLRDAVGRASTGQAWYRDKGMSGGKGKGRRQDWQKNDWKSNNRQDWGQRDDWKAKKDWNQNEWPKKSWNQKDGWDSWKKDSWQSGNQKDWKGSSSGWSQRDSGWSQSESSSHAYDSGGDGPGGWNSGSMSGPRGFWQSLASAQQEAAELEARLQDYWNKVPEHEIPMTVANWEINQPRFFGEAKRLPAPWLRMIAKSSRKLYYTEVTSMRSTYDLTVVFNAANEAAT</sequence>
<proteinExistence type="predicted"/>